<dbReference type="PROSITE" id="PS51677">
    <property type="entry name" value="NODB"/>
    <property type="match status" value="1"/>
</dbReference>
<name>A0ABU2ZVI0_9ALTE</name>
<dbReference type="CDD" id="cd10917">
    <property type="entry name" value="CE4_NodB_like_6s_7s"/>
    <property type="match status" value="1"/>
</dbReference>
<dbReference type="GO" id="GO:0016787">
    <property type="term" value="F:hydrolase activity"/>
    <property type="evidence" value="ECO:0007669"/>
    <property type="project" value="UniProtKB-KW"/>
</dbReference>
<organism evidence="2 3">
    <name type="scientific">Glaciecola petra</name>
    <dbReference type="NCBI Taxonomy" id="3075602"/>
    <lineage>
        <taxon>Bacteria</taxon>
        <taxon>Pseudomonadati</taxon>
        <taxon>Pseudomonadota</taxon>
        <taxon>Gammaproteobacteria</taxon>
        <taxon>Alteromonadales</taxon>
        <taxon>Alteromonadaceae</taxon>
        <taxon>Glaciecola</taxon>
    </lineage>
</organism>
<dbReference type="Pfam" id="PF01522">
    <property type="entry name" value="Polysacc_deac_1"/>
    <property type="match status" value="1"/>
</dbReference>
<keyword evidence="2" id="KW-0378">Hydrolase</keyword>
<gene>
    <name evidence="2" type="ORF">RM552_17485</name>
</gene>
<dbReference type="EMBL" id="JAVRHX010000009">
    <property type="protein sequence ID" value="MDT0596654.1"/>
    <property type="molecule type" value="Genomic_DNA"/>
</dbReference>
<dbReference type="InterPro" id="IPR011330">
    <property type="entry name" value="Glyco_hydro/deAcase_b/a-brl"/>
</dbReference>
<dbReference type="SUPFAM" id="SSF88713">
    <property type="entry name" value="Glycoside hydrolase/deacetylase"/>
    <property type="match status" value="1"/>
</dbReference>
<protein>
    <submittedName>
        <fullName evidence="2">Polysaccharide deacetylase family protein</fullName>
        <ecNumber evidence="2">3.-.-.-</ecNumber>
    </submittedName>
</protein>
<proteinExistence type="predicted"/>
<sequence>MSFTLVRFFLIQAFKCIFLLVTISLLWSCSLQAQQSPIYLTYDDGPDPQYTLALLDVLAQHNVKATFFVTGQQAKKHPEIVLKAFHAGHTIANHSYAHRNAKDMSYDEIAKSYEETNSVIRAITGQKSILFRAPFLSISEDSQAFLCKTSSNSVGVDMSGKDWATQKPDEIMKNLFGDLNNININGGVILLHDGGSGLSGTRQGTIEATQRLIPLLKNQGFTFADNPPLHKMQIADSECEIKS</sequence>
<reference evidence="2 3" key="1">
    <citation type="submission" date="2023-09" db="EMBL/GenBank/DDBJ databases">
        <authorList>
            <person name="Rey-Velasco X."/>
        </authorList>
    </citation>
    <scope>NUCLEOTIDE SEQUENCE [LARGE SCALE GENOMIC DNA]</scope>
    <source>
        <strain evidence="2 3">P117</strain>
    </source>
</reference>
<evidence type="ECO:0000313" key="3">
    <source>
        <dbReference type="Proteomes" id="UP001253545"/>
    </source>
</evidence>
<dbReference type="Proteomes" id="UP001253545">
    <property type="component" value="Unassembled WGS sequence"/>
</dbReference>
<dbReference type="PANTHER" id="PTHR10587">
    <property type="entry name" value="GLYCOSYL TRANSFERASE-RELATED"/>
    <property type="match status" value="1"/>
</dbReference>
<dbReference type="EC" id="3.-.-.-" evidence="2"/>
<evidence type="ECO:0000259" key="1">
    <source>
        <dbReference type="PROSITE" id="PS51677"/>
    </source>
</evidence>
<comment type="caution">
    <text evidence="2">The sequence shown here is derived from an EMBL/GenBank/DDBJ whole genome shotgun (WGS) entry which is preliminary data.</text>
</comment>
<dbReference type="PANTHER" id="PTHR10587:SF125">
    <property type="entry name" value="POLYSACCHARIDE DEACETYLASE YHEN-RELATED"/>
    <property type="match status" value="1"/>
</dbReference>
<feature type="domain" description="NodB homology" evidence="1">
    <location>
        <begin position="36"/>
        <end position="224"/>
    </location>
</feature>
<accession>A0ABU2ZVI0</accession>
<dbReference type="Gene3D" id="3.20.20.370">
    <property type="entry name" value="Glycoside hydrolase/deacetylase"/>
    <property type="match status" value="1"/>
</dbReference>
<dbReference type="InterPro" id="IPR050248">
    <property type="entry name" value="Polysacc_deacetylase_ArnD"/>
</dbReference>
<dbReference type="InterPro" id="IPR002509">
    <property type="entry name" value="NODB_dom"/>
</dbReference>
<dbReference type="RefSeq" id="WP_311370181.1">
    <property type="nucleotide sequence ID" value="NZ_JAVRHX010000009.1"/>
</dbReference>
<keyword evidence="3" id="KW-1185">Reference proteome</keyword>
<evidence type="ECO:0000313" key="2">
    <source>
        <dbReference type="EMBL" id="MDT0596654.1"/>
    </source>
</evidence>